<evidence type="ECO:0000259" key="1">
    <source>
        <dbReference type="Pfam" id="PF01738"/>
    </source>
</evidence>
<dbReference type="GO" id="GO:0016787">
    <property type="term" value="F:hydrolase activity"/>
    <property type="evidence" value="ECO:0007669"/>
    <property type="project" value="InterPro"/>
</dbReference>
<dbReference type="InterPro" id="IPR002925">
    <property type="entry name" value="Dienelactn_hydro"/>
</dbReference>
<dbReference type="PANTHER" id="PTHR17630:SF44">
    <property type="entry name" value="PROTEIN AIM2"/>
    <property type="match status" value="1"/>
</dbReference>
<accession>A0A7S0T6C9</accession>
<reference evidence="2" key="1">
    <citation type="submission" date="2021-01" db="EMBL/GenBank/DDBJ databases">
        <authorList>
            <person name="Corre E."/>
            <person name="Pelletier E."/>
            <person name="Niang G."/>
            <person name="Scheremetjew M."/>
            <person name="Finn R."/>
            <person name="Kale V."/>
            <person name="Holt S."/>
            <person name="Cochrane G."/>
            <person name="Meng A."/>
            <person name="Brown T."/>
            <person name="Cohen L."/>
        </authorList>
    </citation>
    <scope>NUCLEOTIDE SEQUENCE</scope>
    <source>
        <strain evidence="2">CCMP3276</strain>
    </source>
</reference>
<dbReference type="Gene3D" id="3.40.50.1820">
    <property type="entry name" value="alpha/beta hydrolase"/>
    <property type="match status" value="1"/>
</dbReference>
<dbReference type="SUPFAM" id="SSF53474">
    <property type="entry name" value="alpha/beta-Hydrolases"/>
    <property type="match status" value="1"/>
</dbReference>
<name>A0A7S0T6C9_9RHOD</name>
<dbReference type="EMBL" id="HBFE01004243">
    <property type="protein sequence ID" value="CAD8726676.1"/>
    <property type="molecule type" value="Transcribed_RNA"/>
</dbReference>
<feature type="domain" description="Dienelactone hydrolase" evidence="1">
    <location>
        <begin position="34"/>
        <end position="250"/>
    </location>
</feature>
<evidence type="ECO:0000313" key="2">
    <source>
        <dbReference type="EMBL" id="CAD8726676.1"/>
    </source>
</evidence>
<gene>
    <name evidence="2" type="ORF">EMAD1354_LOCUS2757</name>
</gene>
<organism evidence="2">
    <name type="scientific">Erythrolobus madagascarensis</name>
    <dbReference type="NCBI Taxonomy" id="708628"/>
    <lineage>
        <taxon>Eukaryota</taxon>
        <taxon>Rhodophyta</taxon>
        <taxon>Bangiophyceae</taxon>
        <taxon>Porphyridiales</taxon>
        <taxon>Porphyridiaceae</taxon>
        <taxon>Erythrolobus</taxon>
    </lineage>
</organism>
<dbReference type="PANTHER" id="PTHR17630">
    <property type="entry name" value="DIENELACTONE HYDROLASE"/>
    <property type="match status" value="1"/>
</dbReference>
<dbReference type="AlphaFoldDB" id="A0A7S0T6C9"/>
<proteinExistence type="predicted"/>
<dbReference type="Pfam" id="PF01738">
    <property type="entry name" value="DLH"/>
    <property type="match status" value="1"/>
</dbReference>
<sequence>MASCCPATAWPALQAPADYNPRGESITLGSDLPAYTMSPPAGVSATGGGVIVLPEVFGFSGRLRGICDTLADEGFHVIMLDCHRGSTVADGPDIKTWVGKYPYESVVEPDLNAAIAWLKTEKGAAKVGCVAFCWGVWAACKASSCGVEFACCVGCHPSTKLENFAFDRSEVEMMKLVKAPLCLMPAGDDPDVIKPGGEIADHLLSAGDNQVVVFDEMRHGWVSRGDLGDATVKRDVEKATTLMLIFLKKYIV</sequence>
<dbReference type="InterPro" id="IPR029058">
    <property type="entry name" value="AB_hydrolase_fold"/>
</dbReference>
<protein>
    <recommendedName>
        <fullName evidence="1">Dienelactone hydrolase domain-containing protein</fullName>
    </recommendedName>
</protein>